<evidence type="ECO:0000313" key="1">
    <source>
        <dbReference type="EMBL" id="KAL0173937.1"/>
    </source>
</evidence>
<protein>
    <submittedName>
        <fullName evidence="1">Uncharacterized protein</fullName>
    </submittedName>
</protein>
<keyword evidence="2" id="KW-1185">Reference proteome</keyword>
<name>A0ABD0PJD6_CIRMR</name>
<comment type="caution">
    <text evidence="1">The sequence shown here is derived from an EMBL/GenBank/DDBJ whole genome shotgun (WGS) entry which is preliminary data.</text>
</comment>
<evidence type="ECO:0000313" key="2">
    <source>
        <dbReference type="Proteomes" id="UP001529510"/>
    </source>
</evidence>
<gene>
    <name evidence="1" type="ORF">M9458_029905</name>
</gene>
<dbReference type="AlphaFoldDB" id="A0ABD0PJD6"/>
<reference evidence="1 2" key="1">
    <citation type="submission" date="2024-05" db="EMBL/GenBank/DDBJ databases">
        <title>Genome sequencing and assembly of Indian major carp, Cirrhinus mrigala (Hamilton, 1822).</title>
        <authorList>
            <person name="Mohindra V."/>
            <person name="Chowdhury L.M."/>
            <person name="Lal K."/>
            <person name="Jena J.K."/>
        </authorList>
    </citation>
    <scope>NUCLEOTIDE SEQUENCE [LARGE SCALE GENOMIC DNA]</scope>
    <source>
        <strain evidence="1">CM1030</strain>
        <tissue evidence="1">Blood</tissue>
    </source>
</reference>
<dbReference type="EMBL" id="JAMKFB020000015">
    <property type="protein sequence ID" value="KAL0173937.1"/>
    <property type="molecule type" value="Genomic_DNA"/>
</dbReference>
<dbReference type="Proteomes" id="UP001529510">
    <property type="component" value="Unassembled WGS sequence"/>
</dbReference>
<accession>A0ABD0PJD6</accession>
<feature type="non-terminal residue" evidence="1">
    <location>
        <position position="1"/>
    </location>
</feature>
<organism evidence="1 2">
    <name type="scientific">Cirrhinus mrigala</name>
    <name type="common">Mrigala</name>
    <dbReference type="NCBI Taxonomy" id="683832"/>
    <lineage>
        <taxon>Eukaryota</taxon>
        <taxon>Metazoa</taxon>
        <taxon>Chordata</taxon>
        <taxon>Craniata</taxon>
        <taxon>Vertebrata</taxon>
        <taxon>Euteleostomi</taxon>
        <taxon>Actinopterygii</taxon>
        <taxon>Neopterygii</taxon>
        <taxon>Teleostei</taxon>
        <taxon>Ostariophysi</taxon>
        <taxon>Cypriniformes</taxon>
        <taxon>Cyprinidae</taxon>
        <taxon>Labeoninae</taxon>
        <taxon>Labeonini</taxon>
        <taxon>Cirrhinus</taxon>
    </lineage>
</organism>
<sequence length="52" mass="5783">WVDGLHGPGLLFADIMSHHVSVTLQSFYQRVRFLVGRDSTHVIPGTSPFDGM</sequence>
<proteinExistence type="predicted"/>